<evidence type="ECO:0000313" key="4">
    <source>
        <dbReference type="Proteomes" id="UP000006735"/>
    </source>
</evidence>
<evidence type="ECO:0000256" key="2">
    <source>
        <dbReference type="SAM" id="Phobius"/>
    </source>
</evidence>
<sequence length="493" mass="52869">MRGGDWHRTRQGRQGRSVCTGTDLRAANKTTALTARRARPVLGIGMDHASTAVVSGAARVYLTAARDVLFAALNPATGGPGPKQQWAVSPTRLPGKSHIAVCTSRPAGPALLLLHRGFRSLGKRLGRVHLRAGRQARSCRTGSGSSGRRRDRSRGGGDRRGHCWCCLLDRRSHGGRSTAQIRHLGVGIVHRFAQRHALSCTGQGRAFGVLGHHHDTDATVDRVLRVGLVEQHRRRQPHHARHLGVGHATAHQCAARGIGTVGAEFPVGVAGIAAVGRGIGVAGDADVVGHLINEIGQLVQDRHRVRLELVAADVEHRAVLLVHDLDAQAIGREIQQQLILERLQRLALVDGLFQFLHQRFQALFVLAAAVFGGVRGIVALAAHFVLLPLGHVGGAAELDHRGAGAARPVHARRGRHRFARQRAGVAEVFGDRRTLFLGGGRHQPQHQEEGHHRGHEVGKRHLPGAAMMAAALHLLDPSDDDGGFGLGHDRGPT</sequence>
<keyword evidence="2" id="KW-0812">Transmembrane</keyword>
<dbReference type="HOGENOM" id="CLU_553161_0_0_6"/>
<gene>
    <name evidence="3" type="ordered locus">XOO0686</name>
</gene>
<feature type="region of interest" description="Disordered" evidence="1">
    <location>
        <begin position="132"/>
        <end position="159"/>
    </location>
</feature>
<organism evidence="3 4">
    <name type="scientific">Xanthomonas oryzae pv. oryzae (strain KACC10331 / KXO85)</name>
    <dbReference type="NCBI Taxonomy" id="291331"/>
    <lineage>
        <taxon>Bacteria</taxon>
        <taxon>Pseudomonadati</taxon>
        <taxon>Pseudomonadota</taxon>
        <taxon>Gammaproteobacteria</taxon>
        <taxon>Lysobacterales</taxon>
        <taxon>Lysobacteraceae</taxon>
        <taxon>Xanthomonas</taxon>
    </lineage>
</organism>
<protein>
    <submittedName>
        <fullName evidence="3">Uncharacterized protein</fullName>
    </submittedName>
</protein>
<reference evidence="3 4" key="1">
    <citation type="journal article" date="2005" name="Nucleic Acids Res.">
        <title>The genome sequence of Xanthomonas oryzae pathovar oryzae KACC10331, the bacterial blight pathogen of rice.</title>
        <authorList>
            <person name="Lee B.M."/>
            <person name="Park Y.J."/>
            <person name="Park D.S."/>
            <person name="Kang H.W."/>
            <person name="Kim J.G."/>
            <person name="Song E.S."/>
            <person name="Park I.C."/>
            <person name="Yoon U.H."/>
            <person name="Hahn J.H."/>
            <person name="Koo B.S."/>
            <person name="Lee G.B."/>
            <person name="Kim H."/>
            <person name="Park H.S."/>
            <person name="Yoon K.O."/>
            <person name="Kim J.H."/>
            <person name="Jung C.H."/>
            <person name="Koh N.H."/>
            <person name="Seo J.S."/>
            <person name="Go S.J."/>
        </authorList>
    </citation>
    <scope>NUCLEOTIDE SEQUENCE [LARGE SCALE GENOMIC DNA]</scope>
    <source>
        <strain evidence="4">KACC10331 / KXO85</strain>
    </source>
</reference>
<name>Q5H530_XANOR</name>
<dbReference type="Proteomes" id="UP000006735">
    <property type="component" value="Chromosome"/>
</dbReference>
<proteinExistence type="predicted"/>
<dbReference type="AlphaFoldDB" id="Q5H530"/>
<dbReference type="EMBL" id="AE013598">
    <property type="protein sequence ID" value="AAW73940.1"/>
    <property type="molecule type" value="Genomic_DNA"/>
</dbReference>
<accession>Q5H530</accession>
<evidence type="ECO:0000313" key="3">
    <source>
        <dbReference type="EMBL" id="AAW73940.1"/>
    </source>
</evidence>
<keyword evidence="4" id="KW-1185">Reference proteome</keyword>
<dbReference type="KEGG" id="xoo:XOO0686"/>
<keyword evidence="2" id="KW-0472">Membrane</keyword>
<feature type="transmembrane region" description="Helical" evidence="2">
    <location>
        <begin position="362"/>
        <end position="386"/>
    </location>
</feature>
<keyword evidence="2" id="KW-1133">Transmembrane helix</keyword>
<evidence type="ECO:0000256" key="1">
    <source>
        <dbReference type="SAM" id="MobiDB-lite"/>
    </source>
</evidence>